<dbReference type="Proteomes" id="UP000095287">
    <property type="component" value="Unplaced"/>
</dbReference>
<reference evidence="2" key="1">
    <citation type="submission" date="2016-11" db="UniProtKB">
        <authorList>
            <consortium name="WormBaseParasite"/>
        </authorList>
    </citation>
    <scope>IDENTIFICATION</scope>
</reference>
<evidence type="ECO:0000313" key="2">
    <source>
        <dbReference type="WBParaSite" id="L893_g5913.t1"/>
    </source>
</evidence>
<evidence type="ECO:0000313" key="1">
    <source>
        <dbReference type="Proteomes" id="UP000095287"/>
    </source>
</evidence>
<organism evidence="1 2">
    <name type="scientific">Steinernema glaseri</name>
    <dbReference type="NCBI Taxonomy" id="37863"/>
    <lineage>
        <taxon>Eukaryota</taxon>
        <taxon>Metazoa</taxon>
        <taxon>Ecdysozoa</taxon>
        <taxon>Nematoda</taxon>
        <taxon>Chromadorea</taxon>
        <taxon>Rhabditida</taxon>
        <taxon>Tylenchina</taxon>
        <taxon>Panagrolaimomorpha</taxon>
        <taxon>Strongyloidoidea</taxon>
        <taxon>Steinernematidae</taxon>
        <taxon>Steinernema</taxon>
    </lineage>
</organism>
<proteinExistence type="predicted"/>
<accession>A0A1I8AIU8</accession>
<protein>
    <submittedName>
        <fullName evidence="2">Metallophos_C domain-containing protein</fullName>
    </submittedName>
</protein>
<sequence length="171" mass="19500">MGGPHHGVDKVRRLRRGRTTYPRYPILSGSECLGHSGQLLTSIGNHEASFPQREEDLGHASQKENVRIKDVDLIHYRWPKSFLRGKEDKKMISLKTVCKLTNCSTARIYVRNLEAVDNTEDDEYLGPTDDYDKYYAANDTKDDFLYLPKAVDVLSVHIPFRCNWGILAGTT</sequence>
<keyword evidence="1" id="KW-1185">Reference proteome</keyword>
<dbReference type="AlphaFoldDB" id="A0A1I8AIU8"/>
<name>A0A1I8AIU8_9BILA</name>
<dbReference type="WBParaSite" id="L893_g5913.t1">
    <property type="protein sequence ID" value="L893_g5913.t1"/>
    <property type="gene ID" value="L893_g5913"/>
</dbReference>